<reference evidence="13" key="1">
    <citation type="submission" date="2018-05" db="EMBL/GenBank/DDBJ databases">
        <authorList>
            <person name="Lanie J.A."/>
            <person name="Ng W.-L."/>
            <person name="Kazmierczak K.M."/>
            <person name="Andrzejewski T.M."/>
            <person name="Davidsen T.M."/>
            <person name="Wayne K.J."/>
            <person name="Tettelin H."/>
            <person name="Glass J.I."/>
            <person name="Rusch D."/>
            <person name="Podicherti R."/>
            <person name="Tsui H.-C.T."/>
            <person name="Winkler M.E."/>
        </authorList>
    </citation>
    <scope>NUCLEOTIDE SEQUENCE</scope>
</reference>
<evidence type="ECO:0000256" key="3">
    <source>
        <dbReference type="ARBA" id="ARBA00012030"/>
    </source>
</evidence>
<evidence type="ECO:0000256" key="8">
    <source>
        <dbReference type="ARBA" id="ARBA00022801"/>
    </source>
</evidence>
<protein>
    <recommendedName>
        <fullName evidence="4">Type-4 uracil-DNA glycosylase</fullName>
        <ecNumber evidence="3">3.2.2.27</ecNumber>
    </recommendedName>
</protein>
<sequence length="283" mass="31484">MPGAYHQLLDAAIGHLESLKQRGVRYVDVSPELLSRLAKPTTQKTTAAALDQAAPAVISQRSDEPDVYDSPKLSAAEKESAMAKLRDEALACVRCGHLVSSRTQVVFGVGTVHADLVFVGEAPGQDEDKEGEPFVGAAGQLLTKIIQATGLDRDKVYIANILKCRPDTPGKVYGNRKPRPEEMETCFPWVKRQIEIIQPKVMVALGGTAVEGLLGNMPTGITRLRGNWQAYRGVPVMPTFHPSYLLRNQSWLIKRRVWEDMMQVMERLNMPISDKQRSHFLRR</sequence>
<evidence type="ECO:0000256" key="7">
    <source>
        <dbReference type="ARBA" id="ARBA00022763"/>
    </source>
</evidence>
<keyword evidence="5" id="KW-0004">4Fe-4S</keyword>
<keyword evidence="8" id="KW-0378">Hydrolase</keyword>
<name>A0A381TT93_9ZZZZ</name>
<keyword evidence="7" id="KW-0227">DNA damage</keyword>
<evidence type="ECO:0000313" key="13">
    <source>
        <dbReference type="EMBL" id="SVA18708.1"/>
    </source>
</evidence>
<dbReference type="CDD" id="cd10030">
    <property type="entry name" value="UDG-F4_TTUDGA_SPO1dp_like"/>
    <property type="match status" value="1"/>
</dbReference>
<dbReference type="InterPro" id="IPR005273">
    <property type="entry name" value="Ura-DNA_glyco_family4"/>
</dbReference>
<keyword evidence="9" id="KW-0408">Iron</keyword>
<evidence type="ECO:0000256" key="1">
    <source>
        <dbReference type="ARBA" id="ARBA00001400"/>
    </source>
</evidence>
<dbReference type="InterPro" id="IPR036895">
    <property type="entry name" value="Uracil-DNA_glycosylase-like_sf"/>
</dbReference>
<dbReference type="GO" id="GO:0051539">
    <property type="term" value="F:4 iron, 4 sulfur cluster binding"/>
    <property type="evidence" value="ECO:0007669"/>
    <property type="project" value="UniProtKB-KW"/>
</dbReference>
<evidence type="ECO:0000256" key="11">
    <source>
        <dbReference type="ARBA" id="ARBA00023204"/>
    </source>
</evidence>
<evidence type="ECO:0000256" key="6">
    <source>
        <dbReference type="ARBA" id="ARBA00022723"/>
    </source>
</evidence>
<evidence type="ECO:0000256" key="10">
    <source>
        <dbReference type="ARBA" id="ARBA00023014"/>
    </source>
</evidence>
<evidence type="ECO:0000259" key="12">
    <source>
        <dbReference type="SMART" id="SM00986"/>
    </source>
</evidence>
<organism evidence="13">
    <name type="scientific">marine metagenome</name>
    <dbReference type="NCBI Taxonomy" id="408172"/>
    <lineage>
        <taxon>unclassified sequences</taxon>
        <taxon>metagenomes</taxon>
        <taxon>ecological metagenomes</taxon>
    </lineage>
</organism>
<comment type="catalytic activity">
    <reaction evidence="1">
        <text>Hydrolyzes single-stranded DNA or mismatched double-stranded DNA and polynucleotides, releasing free uracil.</text>
        <dbReference type="EC" id="3.2.2.27"/>
    </reaction>
</comment>
<evidence type="ECO:0000256" key="4">
    <source>
        <dbReference type="ARBA" id="ARBA00019403"/>
    </source>
</evidence>
<dbReference type="AlphaFoldDB" id="A0A381TT93"/>
<accession>A0A381TT93</accession>
<keyword evidence="11" id="KW-0234">DNA repair</keyword>
<evidence type="ECO:0000256" key="2">
    <source>
        <dbReference type="ARBA" id="ARBA00006521"/>
    </source>
</evidence>
<feature type="domain" description="Uracil-DNA glycosylase-like" evidence="12">
    <location>
        <begin position="107"/>
        <end position="262"/>
    </location>
</feature>
<dbReference type="InterPro" id="IPR051536">
    <property type="entry name" value="UDG_Type-4/5"/>
</dbReference>
<dbReference type="EMBL" id="UINC01005049">
    <property type="protein sequence ID" value="SVA18708.1"/>
    <property type="molecule type" value="Genomic_DNA"/>
</dbReference>
<dbReference type="InterPro" id="IPR005122">
    <property type="entry name" value="Uracil-DNA_glycosylase-like"/>
</dbReference>
<dbReference type="GO" id="GO:0006281">
    <property type="term" value="P:DNA repair"/>
    <property type="evidence" value="ECO:0007669"/>
    <property type="project" value="UniProtKB-KW"/>
</dbReference>
<dbReference type="PANTHER" id="PTHR33693:SF1">
    <property type="entry name" value="TYPE-4 URACIL-DNA GLYCOSYLASE"/>
    <property type="match status" value="1"/>
</dbReference>
<dbReference type="SMART" id="SM00987">
    <property type="entry name" value="UreE_C"/>
    <property type="match status" value="1"/>
</dbReference>
<dbReference type="Gene3D" id="3.40.470.10">
    <property type="entry name" value="Uracil-DNA glycosylase-like domain"/>
    <property type="match status" value="1"/>
</dbReference>
<dbReference type="SUPFAM" id="SSF52141">
    <property type="entry name" value="Uracil-DNA glycosylase-like"/>
    <property type="match status" value="1"/>
</dbReference>
<comment type="similarity">
    <text evidence="2">Belongs to the uracil-DNA glycosylase (UDG) superfamily. Type 4 (UDGa) family.</text>
</comment>
<dbReference type="PANTHER" id="PTHR33693">
    <property type="entry name" value="TYPE-5 URACIL-DNA GLYCOSYLASE"/>
    <property type="match status" value="1"/>
</dbReference>
<dbReference type="GO" id="GO:0046872">
    <property type="term" value="F:metal ion binding"/>
    <property type="evidence" value="ECO:0007669"/>
    <property type="project" value="UniProtKB-KW"/>
</dbReference>
<evidence type="ECO:0000256" key="5">
    <source>
        <dbReference type="ARBA" id="ARBA00022485"/>
    </source>
</evidence>
<dbReference type="Pfam" id="PF03167">
    <property type="entry name" value="UDG"/>
    <property type="match status" value="1"/>
</dbReference>
<dbReference type="EC" id="3.2.2.27" evidence="3"/>
<gene>
    <name evidence="13" type="ORF">METZ01_LOCUS71562</name>
</gene>
<keyword evidence="6" id="KW-0479">Metal-binding</keyword>
<dbReference type="SMART" id="SM00986">
    <property type="entry name" value="UDG"/>
    <property type="match status" value="1"/>
</dbReference>
<dbReference type="GO" id="GO:0004844">
    <property type="term" value="F:uracil DNA N-glycosylase activity"/>
    <property type="evidence" value="ECO:0007669"/>
    <property type="project" value="UniProtKB-EC"/>
</dbReference>
<dbReference type="NCBIfam" id="TIGR00758">
    <property type="entry name" value="UDG_fam4"/>
    <property type="match status" value="1"/>
</dbReference>
<keyword evidence="10" id="KW-0411">Iron-sulfur</keyword>
<evidence type="ECO:0000256" key="9">
    <source>
        <dbReference type="ARBA" id="ARBA00023004"/>
    </source>
</evidence>
<proteinExistence type="inferred from homology"/>